<name>A0A6J4UNE7_9ACTN</name>
<feature type="region of interest" description="Disordered" evidence="1">
    <location>
        <begin position="153"/>
        <end position="213"/>
    </location>
</feature>
<feature type="non-terminal residue" evidence="2">
    <location>
        <position position="1"/>
    </location>
</feature>
<organism evidence="2">
    <name type="scientific">uncultured Thermoleophilia bacterium</name>
    <dbReference type="NCBI Taxonomy" id="1497501"/>
    <lineage>
        <taxon>Bacteria</taxon>
        <taxon>Bacillati</taxon>
        <taxon>Actinomycetota</taxon>
        <taxon>Thermoleophilia</taxon>
        <taxon>environmental samples</taxon>
    </lineage>
</organism>
<dbReference type="EMBL" id="CADCWC010000484">
    <property type="protein sequence ID" value="CAA9555286.1"/>
    <property type="molecule type" value="Genomic_DNA"/>
</dbReference>
<feature type="compositionally biased region" description="Basic residues" evidence="1">
    <location>
        <begin position="97"/>
        <end position="108"/>
    </location>
</feature>
<evidence type="ECO:0000256" key="1">
    <source>
        <dbReference type="SAM" id="MobiDB-lite"/>
    </source>
</evidence>
<feature type="compositionally biased region" description="Basic and acidic residues" evidence="1">
    <location>
        <begin position="29"/>
        <end position="52"/>
    </location>
</feature>
<protein>
    <submittedName>
        <fullName evidence="2">Uncharacterized protein</fullName>
    </submittedName>
</protein>
<feature type="compositionally biased region" description="Basic and acidic residues" evidence="1">
    <location>
        <begin position="87"/>
        <end position="96"/>
    </location>
</feature>
<gene>
    <name evidence="2" type="ORF">AVDCRST_MAG79-3038</name>
</gene>
<feature type="compositionally biased region" description="Basic and acidic residues" evidence="1">
    <location>
        <begin position="1"/>
        <end position="12"/>
    </location>
</feature>
<dbReference type="AlphaFoldDB" id="A0A6J4UNE7"/>
<accession>A0A6J4UNE7</accession>
<feature type="region of interest" description="Disordered" evidence="1">
    <location>
        <begin position="1"/>
        <end position="136"/>
    </location>
</feature>
<reference evidence="2" key="1">
    <citation type="submission" date="2020-02" db="EMBL/GenBank/DDBJ databases">
        <authorList>
            <person name="Meier V. D."/>
        </authorList>
    </citation>
    <scope>NUCLEOTIDE SEQUENCE</scope>
    <source>
        <strain evidence="2">AVDCRST_MAG79</strain>
    </source>
</reference>
<evidence type="ECO:0000313" key="2">
    <source>
        <dbReference type="EMBL" id="CAA9555286.1"/>
    </source>
</evidence>
<sequence length="213" mass="22578">DADRDTSTERAARPGAGGGRGGLRIAGRRVADGRDGRDGHEDVCQHAERPEGRSAPALRRLLVPLPVGVDPRPAEAGSAQLRQGRVRHAEGGLRGRELRRRLVPRRPAGRTGPARPDQRRPAAGLPGLQATLDRSHPLRSLCRLPAPVLVAGRPGRRHDAHLGPGRARREPVGRERGDGHHAGLVGLARGAAGGGRRREGRAAGRGPVVPLRL</sequence>
<feature type="compositionally biased region" description="Basic and acidic residues" evidence="1">
    <location>
        <begin position="167"/>
        <end position="181"/>
    </location>
</feature>
<feature type="compositionally biased region" description="Gly residues" evidence="1">
    <location>
        <begin position="15"/>
        <end position="24"/>
    </location>
</feature>
<feature type="compositionally biased region" description="Low complexity" evidence="1">
    <location>
        <begin position="58"/>
        <end position="71"/>
    </location>
</feature>
<proteinExistence type="predicted"/>
<feature type="non-terminal residue" evidence="2">
    <location>
        <position position="213"/>
    </location>
</feature>